<comment type="caution">
    <text evidence="1">The sequence shown here is derived from an EMBL/GenBank/DDBJ whole genome shotgun (WGS) entry which is preliminary data.</text>
</comment>
<dbReference type="OrthoDB" id="9788681at2"/>
<gene>
    <name evidence="1" type="ORF">BVG16_10735</name>
</gene>
<keyword evidence="2" id="KW-1185">Reference proteome</keyword>
<dbReference type="STRING" id="1324314.BVG16_10735"/>
<reference evidence="1 2" key="1">
    <citation type="submission" date="2017-01" db="EMBL/GenBank/DDBJ databases">
        <title>Genome analysis of Paenibacillus selenitrireducens ES3-24.</title>
        <authorList>
            <person name="Xu D."/>
            <person name="Yao R."/>
            <person name="Zheng S."/>
        </authorList>
    </citation>
    <scope>NUCLEOTIDE SEQUENCE [LARGE SCALE GENOMIC DNA]</scope>
    <source>
        <strain evidence="1 2">ES3-24</strain>
    </source>
</reference>
<proteinExistence type="predicted"/>
<name>A0A1T2XEX2_9BACL</name>
<evidence type="ECO:0000313" key="1">
    <source>
        <dbReference type="EMBL" id="OPA78352.1"/>
    </source>
</evidence>
<protein>
    <submittedName>
        <fullName evidence="1">Uncharacterized protein</fullName>
    </submittedName>
</protein>
<dbReference type="EMBL" id="MSZX01000004">
    <property type="protein sequence ID" value="OPA78352.1"/>
    <property type="molecule type" value="Genomic_DNA"/>
</dbReference>
<sequence length="109" mass="12618">MSVTGRRWEPWEDEIIRNQYPTIDVEELVALFPEDRSLKRIRQRASKLGVHRISRQGSVGSGDSPEILSLFTLYLNKAIDIRNRTGRKPDVDAMLNTFREIYGRSRTGN</sequence>
<evidence type="ECO:0000313" key="2">
    <source>
        <dbReference type="Proteomes" id="UP000190188"/>
    </source>
</evidence>
<dbReference type="Proteomes" id="UP000190188">
    <property type="component" value="Unassembled WGS sequence"/>
</dbReference>
<dbReference type="RefSeq" id="WP_078498576.1">
    <property type="nucleotide sequence ID" value="NZ_MSZX01000004.1"/>
</dbReference>
<accession>A0A1T2XEX2</accession>
<dbReference type="AlphaFoldDB" id="A0A1T2XEX2"/>
<organism evidence="1 2">
    <name type="scientific">Paenibacillus selenitireducens</name>
    <dbReference type="NCBI Taxonomy" id="1324314"/>
    <lineage>
        <taxon>Bacteria</taxon>
        <taxon>Bacillati</taxon>
        <taxon>Bacillota</taxon>
        <taxon>Bacilli</taxon>
        <taxon>Bacillales</taxon>
        <taxon>Paenibacillaceae</taxon>
        <taxon>Paenibacillus</taxon>
    </lineage>
</organism>